<dbReference type="EMBL" id="HBGG01021849">
    <property type="protein sequence ID" value="CAD9209127.1"/>
    <property type="molecule type" value="Transcribed_RNA"/>
</dbReference>
<dbReference type="SUPFAM" id="SSF52833">
    <property type="entry name" value="Thioredoxin-like"/>
    <property type="match status" value="1"/>
</dbReference>
<dbReference type="InterPro" id="IPR013766">
    <property type="entry name" value="Thioredoxin_domain"/>
</dbReference>
<organism evidence="2">
    <name type="scientific">Tetraselmis chuii</name>
    <dbReference type="NCBI Taxonomy" id="63592"/>
    <lineage>
        <taxon>Eukaryota</taxon>
        <taxon>Viridiplantae</taxon>
        <taxon>Chlorophyta</taxon>
        <taxon>core chlorophytes</taxon>
        <taxon>Chlorodendrophyceae</taxon>
        <taxon>Chlorodendrales</taxon>
        <taxon>Chlorodendraceae</taxon>
        <taxon>Tetraselmis</taxon>
    </lineage>
</organism>
<reference evidence="2" key="1">
    <citation type="submission" date="2021-01" db="EMBL/GenBank/DDBJ databases">
        <authorList>
            <person name="Corre E."/>
            <person name="Pelletier E."/>
            <person name="Niang G."/>
            <person name="Scheremetjew M."/>
            <person name="Finn R."/>
            <person name="Kale V."/>
            <person name="Holt S."/>
            <person name="Cochrane G."/>
            <person name="Meng A."/>
            <person name="Brown T."/>
            <person name="Cohen L."/>
        </authorList>
    </citation>
    <scope>NUCLEOTIDE SEQUENCE</scope>
    <source>
        <strain evidence="2">PLY429</strain>
    </source>
</reference>
<gene>
    <name evidence="2" type="ORF">TCHU04912_LOCUS11365</name>
</gene>
<dbReference type="Pfam" id="PF00085">
    <property type="entry name" value="Thioredoxin"/>
    <property type="match status" value="1"/>
</dbReference>
<dbReference type="AlphaFoldDB" id="A0A7S1SU75"/>
<feature type="domain" description="Thioredoxin" evidence="1">
    <location>
        <begin position="52"/>
        <end position="148"/>
    </location>
</feature>
<dbReference type="Gene3D" id="3.40.30.10">
    <property type="entry name" value="Glutaredoxin"/>
    <property type="match status" value="1"/>
</dbReference>
<sequence length="154" mass="17409">MPWPPAPRVVALHLQHPGGRKARQLATVGMSLILEAHRDGRYGGSPQHEEAQLGRVLADKQRYSLLLFYSSHCKLCQALQPVVEEVETNERHRLSVARLNTDHEVQWAPEMLHYQVDTVPCFILLAPDGSALCRTTAPRSLDHMTRCLQQMVDL</sequence>
<dbReference type="InterPro" id="IPR036249">
    <property type="entry name" value="Thioredoxin-like_sf"/>
</dbReference>
<accession>A0A7S1SU75</accession>
<name>A0A7S1SU75_9CHLO</name>
<evidence type="ECO:0000313" key="2">
    <source>
        <dbReference type="EMBL" id="CAD9209127.1"/>
    </source>
</evidence>
<evidence type="ECO:0000259" key="1">
    <source>
        <dbReference type="Pfam" id="PF00085"/>
    </source>
</evidence>
<protein>
    <recommendedName>
        <fullName evidence="1">Thioredoxin domain-containing protein</fullName>
    </recommendedName>
</protein>
<proteinExistence type="predicted"/>